<dbReference type="RefSeq" id="WP_284273976.1">
    <property type="nucleotide sequence ID" value="NZ_BSOW01000039.1"/>
</dbReference>
<dbReference type="Gene3D" id="3.40.50.1460">
    <property type="match status" value="1"/>
</dbReference>
<proteinExistence type="predicted"/>
<dbReference type="EMBL" id="BSOW01000039">
    <property type="protein sequence ID" value="GLR90910.1"/>
    <property type="molecule type" value="Genomic_DNA"/>
</dbReference>
<organism evidence="1 2">
    <name type="scientific">Bradyrhizobium iriomotense</name>
    <dbReference type="NCBI Taxonomy" id="441950"/>
    <lineage>
        <taxon>Bacteria</taxon>
        <taxon>Pseudomonadati</taxon>
        <taxon>Pseudomonadota</taxon>
        <taxon>Alphaproteobacteria</taxon>
        <taxon>Hyphomicrobiales</taxon>
        <taxon>Nitrobacteraceae</taxon>
        <taxon>Bradyrhizobium</taxon>
    </lineage>
</organism>
<name>A0ABQ6BDA3_9BRAD</name>
<evidence type="ECO:0000313" key="1">
    <source>
        <dbReference type="EMBL" id="GLR90910.1"/>
    </source>
</evidence>
<evidence type="ECO:0000313" key="2">
    <source>
        <dbReference type="Proteomes" id="UP001156905"/>
    </source>
</evidence>
<gene>
    <name evidence="1" type="ORF">GCM10007857_76260</name>
</gene>
<accession>A0ABQ6BDA3</accession>
<comment type="caution">
    <text evidence="1">The sequence shown here is derived from an EMBL/GenBank/DDBJ whole genome shotgun (WGS) entry which is preliminary data.</text>
</comment>
<keyword evidence="2" id="KW-1185">Reference proteome</keyword>
<dbReference type="Proteomes" id="UP001156905">
    <property type="component" value="Unassembled WGS sequence"/>
</dbReference>
<sequence>MEKAVLREGVTILAASRSDELSMEVNGHGVFTNLVLGALRGGAADVRGRVSAASIYAYAEAALGAWDQRPLYKSHAAHLEPVRLCDPKVDDKTLHALATYFPSADHEFQLDPTFEETNVKAAKPENVAIFKTLKQYQIAGLVRPKVGTDLYWSAERSGFVLLTDLGQFYLRLVQLGRL</sequence>
<protein>
    <submittedName>
        <fullName evidence="1">Uncharacterized protein</fullName>
    </submittedName>
</protein>
<reference evidence="2" key="1">
    <citation type="journal article" date="2019" name="Int. J. Syst. Evol. Microbiol.">
        <title>The Global Catalogue of Microorganisms (GCM) 10K type strain sequencing project: providing services to taxonomists for standard genome sequencing and annotation.</title>
        <authorList>
            <consortium name="The Broad Institute Genomics Platform"/>
            <consortium name="The Broad Institute Genome Sequencing Center for Infectious Disease"/>
            <person name="Wu L."/>
            <person name="Ma J."/>
        </authorList>
    </citation>
    <scope>NUCLEOTIDE SEQUENCE [LARGE SCALE GENOMIC DNA]</scope>
    <source>
        <strain evidence="2">NBRC 102520</strain>
    </source>
</reference>